<dbReference type="InterPro" id="IPR016694">
    <property type="entry name" value="UCP017292"/>
</dbReference>
<evidence type="ECO:0000256" key="2">
    <source>
        <dbReference type="ARBA" id="ARBA00022771"/>
    </source>
</evidence>
<evidence type="ECO:0000259" key="4">
    <source>
        <dbReference type="PROSITE" id="PS51266"/>
    </source>
</evidence>
<dbReference type="EMBL" id="SDHW01000005">
    <property type="protein sequence ID" value="RXK58919.1"/>
    <property type="molecule type" value="Genomic_DNA"/>
</dbReference>
<sequence length="105" mass="12138">MIELKGKPVDDETRCEHYQSQLDIIAIKFKCCNTYYPCYFCHEETAGHTAERWQANELETKAILCGVCKTELTIKQYLNSGYCCPNCNAAFNPKCSNHNHLYFDL</sequence>
<dbReference type="OrthoDB" id="882119at2"/>
<dbReference type="PANTHER" id="PTHR28082">
    <property type="entry name" value="ZINC FINGER PROTEIN"/>
    <property type="match status" value="1"/>
</dbReference>
<dbReference type="AlphaFoldDB" id="A0A4Q1CFZ7"/>
<keyword evidence="3" id="KW-0862">Zinc</keyword>
<dbReference type="InterPro" id="IPR008913">
    <property type="entry name" value="Znf_CHY"/>
</dbReference>
<dbReference type="PIRSF" id="PIRSF017292">
    <property type="entry name" value="UCP017292_Znf_CHY"/>
    <property type="match status" value="1"/>
</dbReference>
<dbReference type="InterPro" id="IPR037274">
    <property type="entry name" value="Znf_CHY_sf"/>
</dbReference>
<proteinExistence type="predicted"/>
<evidence type="ECO:0000256" key="1">
    <source>
        <dbReference type="ARBA" id="ARBA00022723"/>
    </source>
</evidence>
<accession>A0A4Q1CFZ7</accession>
<organism evidence="5 6">
    <name type="scientific">Lacibacter luteus</name>
    <dbReference type="NCBI Taxonomy" id="2508719"/>
    <lineage>
        <taxon>Bacteria</taxon>
        <taxon>Pseudomonadati</taxon>
        <taxon>Bacteroidota</taxon>
        <taxon>Chitinophagia</taxon>
        <taxon>Chitinophagales</taxon>
        <taxon>Chitinophagaceae</taxon>
        <taxon>Lacibacter</taxon>
    </lineage>
</organism>
<dbReference type="GO" id="GO:0045041">
    <property type="term" value="P:protein import into mitochondrial intermembrane space"/>
    <property type="evidence" value="ECO:0007669"/>
    <property type="project" value="TreeGrafter"/>
</dbReference>
<keyword evidence="6" id="KW-1185">Reference proteome</keyword>
<dbReference type="InterPro" id="IPR052604">
    <property type="entry name" value="Mito_Tim_assembly_helper"/>
</dbReference>
<dbReference type="Proteomes" id="UP000290204">
    <property type="component" value="Unassembled WGS sequence"/>
</dbReference>
<dbReference type="PANTHER" id="PTHR28082:SF1">
    <property type="entry name" value="HELPER OF TIM PROTEIN 13"/>
    <property type="match status" value="1"/>
</dbReference>
<protein>
    <recommendedName>
        <fullName evidence="4">CHY-type domain-containing protein</fullName>
    </recommendedName>
</protein>
<keyword evidence="1" id="KW-0479">Metal-binding</keyword>
<evidence type="ECO:0000256" key="3">
    <source>
        <dbReference type="ARBA" id="ARBA00022833"/>
    </source>
</evidence>
<gene>
    <name evidence="5" type="ORF">ESA94_16155</name>
</gene>
<dbReference type="PROSITE" id="PS51266">
    <property type="entry name" value="ZF_CHY"/>
    <property type="match status" value="1"/>
</dbReference>
<reference evidence="5 6" key="1">
    <citation type="submission" date="2019-01" db="EMBL/GenBank/DDBJ databases">
        <title>Lacibacter sp. strain TTM-7.</title>
        <authorList>
            <person name="Chen W.-M."/>
        </authorList>
    </citation>
    <scope>NUCLEOTIDE SEQUENCE [LARGE SCALE GENOMIC DNA]</scope>
    <source>
        <strain evidence="5 6">TTM-7</strain>
    </source>
</reference>
<dbReference type="RefSeq" id="WP_129131975.1">
    <property type="nucleotide sequence ID" value="NZ_SDHW01000005.1"/>
</dbReference>
<dbReference type="SUPFAM" id="SSF161219">
    <property type="entry name" value="CHY zinc finger-like"/>
    <property type="match status" value="1"/>
</dbReference>
<dbReference type="GO" id="GO:0008270">
    <property type="term" value="F:zinc ion binding"/>
    <property type="evidence" value="ECO:0007669"/>
    <property type="project" value="UniProtKB-KW"/>
</dbReference>
<evidence type="ECO:0000313" key="5">
    <source>
        <dbReference type="EMBL" id="RXK58919.1"/>
    </source>
</evidence>
<feature type="domain" description="CHY-type" evidence="4">
    <location>
        <begin position="8"/>
        <end position="89"/>
    </location>
</feature>
<name>A0A4Q1CFZ7_9BACT</name>
<comment type="caution">
    <text evidence="5">The sequence shown here is derived from an EMBL/GenBank/DDBJ whole genome shotgun (WGS) entry which is preliminary data.</text>
</comment>
<keyword evidence="2" id="KW-0863">Zinc-finger</keyword>
<evidence type="ECO:0000313" key="6">
    <source>
        <dbReference type="Proteomes" id="UP000290204"/>
    </source>
</evidence>
<dbReference type="Pfam" id="PF05495">
    <property type="entry name" value="zf-CHY"/>
    <property type="match status" value="1"/>
</dbReference>